<dbReference type="AlphaFoldDB" id="A0A438IFY6"/>
<evidence type="ECO:0000313" key="1">
    <source>
        <dbReference type="EMBL" id="RVW95329.1"/>
    </source>
</evidence>
<dbReference type="Proteomes" id="UP000288805">
    <property type="component" value="Unassembled WGS sequence"/>
</dbReference>
<comment type="caution">
    <text evidence="1">The sequence shown here is derived from an EMBL/GenBank/DDBJ whole genome shotgun (WGS) entry which is preliminary data.</text>
</comment>
<reference evidence="1 2" key="1">
    <citation type="journal article" date="2018" name="PLoS Genet.">
        <title>Population sequencing reveals clonal diversity and ancestral inbreeding in the grapevine cultivar Chardonnay.</title>
        <authorList>
            <person name="Roach M.J."/>
            <person name="Johnson D.L."/>
            <person name="Bohlmann J."/>
            <person name="van Vuuren H.J."/>
            <person name="Jones S.J."/>
            <person name="Pretorius I.S."/>
            <person name="Schmidt S.A."/>
            <person name="Borneman A.R."/>
        </authorList>
    </citation>
    <scope>NUCLEOTIDE SEQUENCE [LARGE SCALE GENOMIC DNA]</scope>
    <source>
        <strain evidence="2">cv. Chardonnay</strain>
        <tissue evidence="1">Leaf</tissue>
    </source>
</reference>
<accession>A0A438IFY6</accession>
<dbReference type="EMBL" id="QGNW01000115">
    <property type="protein sequence ID" value="RVW95329.1"/>
    <property type="molecule type" value="Genomic_DNA"/>
</dbReference>
<evidence type="ECO:0000313" key="2">
    <source>
        <dbReference type="Proteomes" id="UP000288805"/>
    </source>
</evidence>
<sequence>MHFQGSDDISTDGGWLDDVRSPPCAPNGMVGVGKGLHRKKVARKVAGVDFIWTRRTLILHLELIEVNSFDGRRGTNILSMIPIDKLEEVVLVPLSLCALGLEVGGKFREPSKRCGMKGEGATSWSCAATKLEGIGVVPVSRPLEESKEQGRRLQQDWWKSDLGCFKEEAEERHHLKWARLLVKSSGKKVSNQLKIVDRDNVFVIHLWWEVPPWLSTMVSKRSCKSLELEKEVHMRVVPGLLVKDMEKRVQSKSGNNLDGSFLGLLAGWVSSMDEALMAQAIGFKGRSPPSPPSFLARSLAFDVGSACHARVTPPSGTLIYSSRPLQMMLQDGRMLDLTGSGEKCPSGKELVSKSWRPIAC</sequence>
<proteinExistence type="predicted"/>
<name>A0A438IFY6_VITVI</name>
<gene>
    <name evidence="1" type="ORF">CK203_034124</name>
</gene>
<evidence type="ECO:0008006" key="3">
    <source>
        <dbReference type="Google" id="ProtNLM"/>
    </source>
</evidence>
<protein>
    <recommendedName>
        <fullName evidence="3">DUF4283 domain-containing protein</fullName>
    </recommendedName>
</protein>
<organism evidence="1 2">
    <name type="scientific">Vitis vinifera</name>
    <name type="common">Grape</name>
    <dbReference type="NCBI Taxonomy" id="29760"/>
    <lineage>
        <taxon>Eukaryota</taxon>
        <taxon>Viridiplantae</taxon>
        <taxon>Streptophyta</taxon>
        <taxon>Embryophyta</taxon>
        <taxon>Tracheophyta</taxon>
        <taxon>Spermatophyta</taxon>
        <taxon>Magnoliopsida</taxon>
        <taxon>eudicotyledons</taxon>
        <taxon>Gunneridae</taxon>
        <taxon>Pentapetalae</taxon>
        <taxon>rosids</taxon>
        <taxon>Vitales</taxon>
        <taxon>Vitaceae</taxon>
        <taxon>Viteae</taxon>
        <taxon>Vitis</taxon>
    </lineage>
</organism>